<dbReference type="Proteomes" id="UP000217334">
    <property type="component" value="Chromosome"/>
</dbReference>
<organism evidence="2 3">
    <name type="scientific">Capnocytophaga sputigena</name>
    <dbReference type="NCBI Taxonomy" id="1019"/>
    <lineage>
        <taxon>Bacteria</taxon>
        <taxon>Pseudomonadati</taxon>
        <taxon>Bacteroidota</taxon>
        <taxon>Flavobacteriia</taxon>
        <taxon>Flavobacteriales</taxon>
        <taxon>Flavobacteriaceae</taxon>
        <taxon>Capnocytophaga</taxon>
    </lineage>
</organism>
<dbReference type="RefSeq" id="WP_095901228.1">
    <property type="nucleotide sequence ID" value="NZ_CAUOZK010000038.1"/>
</dbReference>
<dbReference type="PROSITE" id="PS51257">
    <property type="entry name" value="PROKAR_LIPOPROTEIN"/>
    <property type="match status" value="1"/>
</dbReference>
<dbReference type="CDD" id="cd12871">
    <property type="entry name" value="Bacuni_01323_like"/>
    <property type="match status" value="1"/>
</dbReference>
<feature type="region of interest" description="Disordered" evidence="1">
    <location>
        <begin position="18"/>
        <end position="39"/>
    </location>
</feature>
<protein>
    <recommendedName>
        <fullName evidence="4">DUF4595 domain-containing protein</fullName>
    </recommendedName>
</protein>
<name>A0A250F2A8_CAPSP</name>
<reference evidence="3" key="1">
    <citation type="submission" date="2017-06" db="EMBL/GenBank/DDBJ databases">
        <title>Capnocytophaga spp. assemblies.</title>
        <authorList>
            <person name="Gulvik C.A."/>
        </authorList>
    </citation>
    <scope>NUCLEOTIDE SEQUENCE [LARGE SCALE GENOMIC DNA]</scope>
    <source>
        <strain evidence="3">H4486</strain>
    </source>
</reference>
<evidence type="ECO:0000313" key="3">
    <source>
        <dbReference type="Proteomes" id="UP000217334"/>
    </source>
</evidence>
<dbReference type="EMBL" id="CP022383">
    <property type="protein sequence ID" value="ATA79282.1"/>
    <property type="molecule type" value="Genomic_DNA"/>
</dbReference>
<dbReference type="AlphaFoldDB" id="A0A250F2A8"/>
<gene>
    <name evidence="2" type="ORF">CGC59_06110</name>
</gene>
<evidence type="ECO:0000256" key="1">
    <source>
        <dbReference type="SAM" id="MobiDB-lite"/>
    </source>
</evidence>
<accession>A0A250F2A8</accession>
<proteinExistence type="predicted"/>
<evidence type="ECO:0000313" key="2">
    <source>
        <dbReference type="EMBL" id="ATA79282.1"/>
    </source>
</evidence>
<evidence type="ECO:0008006" key="4">
    <source>
        <dbReference type="Google" id="ProtNLM"/>
    </source>
</evidence>
<sequence length="394" mass="44579">MKKFLLSLLATATLVGCGSKDDNTPTPPQRPDFTKEQQNYLPTKKVKHVTATYVEANYENGSYPSVQYKDFLKPELNQRQKFTVKTMEYFYEYDNAGRITKVTFKREGDSDIVSTLAYSDISVTITAPPPYDGIREPRSIEYGLNSSGNILGIGIYNEKQQLKNSMSAGTFTWENDNLTKISRKVTRNGVLKERGVKFSYNSATNKNKFYLLDHTGDDIHSYQEYFALSIAIIKGAAPKNLPIEVTPLEENDSYSSRFDRPVSFSYTFDSDEFVKTIAEKENKFVPGSLYSYVPNNGNNEIGTYWSELQTLIANIENKTVTDKSYKLISDDGSTRIFEITVPIKVEKDSNGKTINLNVNKVCKFTVSYNNTSATNISMDASYNADIITNYELNY</sequence>